<evidence type="ECO:0000256" key="1">
    <source>
        <dbReference type="ARBA" id="ARBA00023015"/>
    </source>
</evidence>
<evidence type="ECO:0000313" key="5">
    <source>
        <dbReference type="EMBL" id="OTA18968.1"/>
    </source>
</evidence>
<evidence type="ECO:0000256" key="3">
    <source>
        <dbReference type="ARBA" id="ARBA00023163"/>
    </source>
</evidence>
<organism evidence="5 6">
    <name type="scientific">Xenorhabdus beddingii</name>
    <dbReference type="NCBI Taxonomy" id="40578"/>
    <lineage>
        <taxon>Bacteria</taxon>
        <taxon>Pseudomonadati</taxon>
        <taxon>Pseudomonadota</taxon>
        <taxon>Gammaproteobacteria</taxon>
        <taxon>Enterobacterales</taxon>
        <taxon>Morganellaceae</taxon>
        <taxon>Xenorhabdus</taxon>
    </lineage>
</organism>
<gene>
    <name evidence="5" type="ORF">Xbed_02808</name>
</gene>
<dbReference type="SUPFAM" id="SSF46689">
    <property type="entry name" value="Homeodomain-like"/>
    <property type="match status" value="2"/>
</dbReference>
<dbReference type="GO" id="GO:0003700">
    <property type="term" value="F:DNA-binding transcription factor activity"/>
    <property type="evidence" value="ECO:0007669"/>
    <property type="project" value="InterPro"/>
</dbReference>
<proteinExistence type="predicted"/>
<dbReference type="STRING" id="40578.Xbed_02808"/>
<sequence>MHEVSNFQSEPFFQIGGNTQFDETVSIAQDYIKQHVDSQITIKDIATYVGVSESTLIRRFKGQVGLSPHKYLLNHRLLTAKQLLADNSLTLLHVAQLVGFKDTYYFSQVFEQHFQLTPTHYRKLVKAKVFHA</sequence>
<dbReference type="InterPro" id="IPR018060">
    <property type="entry name" value="HTH_AraC"/>
</dbReference>
<dbReference type="InterPro" id="IPR050204">
    <property type="entry name" value="AraC_XylS_family_regulators"/>
</dbReference>
<feature type="domain" description="HTH araC/xylS-type" evidence="4">
    <location>
        <begin position="26"/>
        <end position="124"/>
    </location>
</feature>
<protein>
    <recommendedName>
        <fullName evidence="4">HTH araC/xylS-type domain-containing protein</fullName>
    </recommendedName>
</protein>
<evidence type="ECO:0000256" key="2">
    <source>
        <dbReference type="ARBA" id="ARBA00023125"/>
    </source>
</evidence>
<dbReference type="AlphaFoldDB" id="A0A1Y2SLZ0"/>
<dbReference type="InterPro" id="IPR009057">
    <property type="entry name" value="Homeodomain-like_sf"/>
</dbReference>
<dbReference type="PROSITE" id="PS01124">
    <property type="entry name" value="HTH_ARAC_FAMILY_2"/>
    <property type="match status" value="1"/>
</dbReference>
<keyword evidence="1" id="KW-0805">Transcription regulation</keyword>
<evidence type="ECO:0000259" key="4">
    <source>
        <dbReference type="PROSITE" id="PS01124"/>
    </source>
</evidence>
<reference evidence="5 6" key="1">
    <citation type="submission" date="2017-01" db="EMBL/GenBank/DDBJ databases">
        <title>Deconstructing symbiosis and pathogenesis requirements using a combined genomic-metabolomic approach.</title>
        <authorList>
            <person name="Tobias N.J."/>
            <person name="Wolff H."/>
            <person name="Djahanschiri B."/>
            <person name="Ebersberger I."/>
            <person name="Bode H.B."/>
        </authorList>
    </citation>
    <scope>NUCLEOTIDE SEQUENCE [LARGE SCALE GENOMIC DNA]</scope>
    <source>
        <strain evidence="5 6">DSM 4764</strain>
    </source>
</reference>
<dbReference type="PANTHER" id="PTHR46796">
    <property type="entry name" value="HTH-TYPE TRANSCRIPTIONAL ACTIVATOR RHAS-RELATED"/>
    <property type="match status" value="1"/>
</dbReference>
<dbReference type="SMART" id="SM00342">
    <property type="entry name" value="HTH_ARAC"/>
    <property type="match status" value="1"/>
</dbReference>
<keyword evidence="3" id="KW-0804">Transcription</keyword>
<dbReference type="EMBL" id="MUBK01000024">
    <property type="protein sequence ID" value="OTA18968.1"/>
    <property type="molecule type" value="Genomic_DNA"/>
</dbReference>
<dbReference type="PRINTS" id="PR00032">
    <property type="entry name" value="HTHARAC"/>
</dbReference>
<name>A0A1Y2SLZ0_9GAMM</name>
<evidence type="ECO:0000313" key="6">
    <source>
        <dbReference type="Proteomes" id="UP000194204"/>
    </source>
</evidence>
<keyword evidence="2" id="KW-0238">DNA-binding</keyword>
<dbReference type="Pfam" id="PF12833">
    <property type="entry name" value="HTH_18"/>
    <property type="match status" value="1"/>
</dbReference>
<keyword evidence="6" id="KW-1185">Reference proteome</keyword>
<accession>A0A1Y2SLZ0</accession>
<dbReference type="InterPro" id="IPR020449">
    <property type="entry name" value="Tscrpt_reg_AraC-type_HTH"/>
</dbReference>
<dbReference type="RefSeq" id="WP_167371919.1">
    <property type="nucleotide sequence ID" value="NZ_CAWNHF010000128.1"/>
</dbReference>
<dbReference type="Gene3D" id="1.10.10.60">
    <property type="entry name" value="Homeodomain-like"/>
    <property type="match status" value="2"/>
</dbReference>
<dbReference type="GO" id="GO:0043565">
    <property type="term" value="F:sequence-specific DNA binding"/>
    <property type="evidence" value="ECO:0007669"/>
    <property type="project" value="InterPro"/>
</dbReference>
<dbReference type="Proteomes" id="UP000194204">
    <property type="component" value="Unassembled WGS sequence"/>
</dbReference>
<comment type="caution">
    <text evidence="5">The sequence shown here is derived from an EMBL/GenBank/DDBJ whole genome shotgun (WGS) entry which is preliminary data.</text>
</comment>